<dbReference type="Pfam" id="PF00491">
    <property type="entry name" value="Arginase"/>
    <property type="match status" value="1"/>
</dbReference>
<dbReference type="PANTHER" id="PTHR43782">
    <property type="entry name" value="ARGINASE"/>
    <property type="match status" value="1"/>
</dbReference>
<dbReference type="GO" id="GO:0030145">
    <property type="term" value="F:manganese ion binding"/>
    <property type="evidence" value="ECO:0007669"/>
    <property type="project" value="TreeGrafter"/>
</dbReference>
<evidence type="ECO:0000256" key="1">
    <source>
        <dbReference type="ARBA" id="ARBA00022723"/>
    </source>
</evidence>
<keyword evidence="2" id="KW-0378">Hydrolase</keyword>
<dbReference type="Proteomes" id="UP001162834">
    <property type="component" value="Chromosome"/>
</dbReference>
<dbReference type="SUPFAM" id="SSF52768">
    <property type="entry name" value="Arginase/deacetylase"/>
    <property type="match status" value="1"/>
</dbReference>
<keyword evidence="3" id="KW-0464">Manganese</keyword>
<dbReference type="GO" id="GO:0004053">
    <property type="term" value="F:arginase activity"/>
    <property type="evidence" value="ECO:0007669"/>
    <property type="project" value="TreeGrafter"/>
</dbReference>
<evidence type="ECO:0000313" key="6">
    <source>
        <dbReference type="Proteomes" id="UP001162834"/>
    </source>
</evidence>
<evidence type="ECO:0000313" key="5">
    <source>
        <dbReference type="EMBL" id="UGS38136.1"/>
    </source>
</evidence>
<keyword evidence="6" id="KW-1185">Reference proteome</keyword>
<dbReference type="InterPro" id="IPR006035">
    <property type="entry name" value="Ureohydrolase"/>
</dbReference>
<name>A0A9E6Y2C0_9ACTN</name>
<dbReference type="EMBL" id="CP087164">
    <property type="protein sequence ID" value="UGS38136.1"/>
    <property type="molecule type" value="Genomic_DNA"/>
</dbReference>
<evidence type="ECO:0000256" key="4">
    <source>
        <dbReference type="PROSITE-ProRule" id="PRU00742"/>
    </source>
</evidence>
<reference evidence="5" key="1">
    <citation type="journal article" date="2022" name="Int. J. Syst. Evol. Microbiol.">
        <title>Pseudomonas aegrilactucae sp. nov. and Pseudomonas morbosilactucae sp. nov., pathogens causing bacterial rot of lettuce in Japan.</title>
        <authorList>
            <person name="Sawada H."/>
            <person name="Fujikawa T."/>
            <person name="Satou M."/>
        </authorList>
    </citation>
    <scope>NUCLEOTIDE SEQUENCE</scope>
    <source>
        <strain evidence="5">0166_1</strain>
    </source>
</reference>
<evidence type="ECO:0000256" key="3">
    <source>
        <dbReference type="ARBA" id="ARBA00023211"/>
    </source>
</evidence>
<protein>
    <recommendedName>
        <fullName evidence="7">Arginase</fullName>
    </recommendedName>
</protein>
<keyword evidence="1" id="KW-0479">Metal-binding</keyword>
<dbReference type="RefSeq" id="WP_259312166.1">
    <property type="nucleotide sequence ID" value="NZ_CP087164.1"/>
</dbReference>
<dbReference type="AlphaFoldDB" id="A0A9E6Y2C0"/>
<gene>
    <name evidence="5" type="ORF">DSM104329_04559</name>
</gene>
<dbReference type="PROSITE" id="PS51409">
    <property type="entry name" value="ARGINASE_2"/>
    <property type="match status" value="1"/>
</dbReference>
<accession>A0A9E6Y2C0</accession>
<evidence type="ECO:0008006" key="7">
    <source>
        <dbReference type="Google" id="ProtNLM"/>
    </source>
</evidence>
<comment type="similarity">
    <text evidence="4">Belongs to the arginase family.</text>
</comment>
<dbReference type="CDD" id="cd09999">
    <property type="entry name" value="Arginase-like_1"/>
    <property type="match status" value="1"/>
</dbReference>
<dbReference type="KEGG" id="sbae:DSM104329_04559"/>
<proteinExistence type="inferred from homology"/>
<dbReference type="Gene3D" id="3.40.800.10">
    <property type="entry name" value="Ureohydrolase domain"/>
    <property type="match status" value="1"/>
</dbReference>
<evidence type="ECO:0000256" key="2">
    <source>
        <dbReference type="ARBA" id="ARBA00022801"/>
    </source>
</evidence>
<dbReference type="PANTHER" id="PTHR43782:SF3">
    <property type="entry name" value="ARGINASE"/>
    <property type="match status" value="1"/>
</dbReference>
<dbReference type="InterPro" id="IPR023696">
    <property type="entry name" value="Ureohydrolase_dom_sf"/>
</dbReference>
<sequence>MEGPLIAIPQPFTDRADVGRGTEELARMLGEPRILAPDVATVRAALQGRPVVISSECVVALATLPWLAQARPGTRVLWLDAHPDFNTPDTSPSGYAGGMPVAGATGMWDAGVQPAFPAEDIVFAGIRDIDPGEQMLLDGAGATVLRDVREAPAALGGDGAVFVHLDCDVIDGYPAAFPVPGGPTADEVRDVLAHVAARHEIAGVSVSAVAGPPDVAAAVIEPLLAP</sequence>
<organism evidence="5 6">
    <name type="scientific">Capillimicrobium parvum</name>
    <dbReference type="NCBI Taxonomy" id="2884022"/>
    <lineage>
        <taxon>Bacteria</taxon>
        <taxon>Bacillati</taxon>
        <taxon>Actinomycetota</taxon>
        <taxon>Thermoleophilia</taxon>
        <taxon>Solirubrobacterales</taxon>
        <taxon>Capillimicrobiaceae</taxon>
        <taxon>Capillimicrobium</taxon>
    </lineage>
</organism>
<dbReference type="GO" id="GO:0005829">
    <property type="term" value="C:cytosol"/>
    <property type="evidence" value="ECO:0007669"/>
    <property type="project" value="TreeGrafter"/>
</dbReference>